<gene>
    <name evidence="2" type="ORF">GE061_004275</name>
</gene>
<reference evidence="2" key="1">
    <citation type="journal article" date="2021" name="Mol. Ecol. Resour.">
        <title>Apolygus lucorum genome provides insights into omnivorousness and mesophyll feeding.</title>
        <authorList>
            <person name="Liu Y."/>
            <person name="Liu H."/>
            <person name="Wang H."/>
            <person name="Huang T."/>
            <person name="Liu B."/>
            <person name="Yang B."/>
            <person name="Yin L."/>
            <person name="Li B."/>
            <person name="Zhang Y."/>
            <person name="Zhang S."/>
            <person name="Jiang F."/>
            <person name="Zhang X."/>
            <person name="Ren Y."/>
            <person name="Wang B."/>
            <person name="Wang S."/>
            <person name="Lu Y."/>
            <person name="Wu K."/>
            <person name="Fan W."/>
            <person name="Wang G."/>
        </authorList>
    </citation>
    <scope>NUCLEOTIDE SEQUENCE</scope>
    <source>
        <strain evidence="2">12Hb</strain>
    </source>
</reference>
<evidence type="ECO:0000313" key="2">
    <source>
        <dbReference type="EMBL" id="KAF6201879.1"/>
    </source>
</evidence>
<protein>
    <submittedName>
        <fullName evidence="2">Uncharacterized protein</fullName>
    </submittedName>
</protein>
<organism evidence="2 3">
    <name type="scientific">Apolygus lucorum</name>
    <name type="common">Small green plant bug</name>
    <name type="synonym">Lygocoris lucorum</name>
    <dbReference type="NCBI Taxonomy" id="248454"/>
    <lineage>
        <taxon>Eukaryota</taxon>
        <taxon>Metazoa</taxon>
        <taxon>Ecdysozoa</taxon>
        <taxon>Arthropoda</taxon>
        <taxon>Hexapoda</taxon>
        <taxon>Insecta</taxon>
        <taxon>Pterygota</taxon>
        <taxon>Neoptera</taxon>
        <taxon>Paraneoptera</taxon>
        <taxon>Hemiptera</taxon>
        <taxon>Heteroptera</taxon>
        <taxon>Panheteroptera</taxon>
        <taxon>Cimicomorpha</taxon>
        <taxon>Miridae</taxon>
        <taxon>Mirini</taxon>
        <taxon>Apolygus</taxon>
    </lineage>
</organism>
<evidence type="ECO:0000313" key="3">
    <source>
        <dbReference type="Proteomes" id="UP000466442"/>
    </source>
</evidence>
<sequence>MARVPIYPFLLFAAVCLALIALSQADSKHHKVILHVPYKVHTIHHHTIKKIPIYHYMKLSCLREKITFWTEIAEPIEETVIPERNTMKRMVDSECSHRPIVLLSNIDTIIYFLSMNLQLYLPSCSRVFSSYLPENRTETIFLKQTSRL</sequence>
<proteinExistence type="predicted"/>
<dbReference type="EMBL" id="WIXP02000012">
    <property type="protein sequence ID" value="KAF6201879.1"/>
    <property type="molecule type" value="Genomic_DNA"/>
</dbReference>
<feature type="signal peptide" evidence="1">
    <location>
        <begin position="1"/>
        <end position="25"/>
    </location>
</feature>
<comment type="caution">
    <text evidence="2">The sequence shown here is derived from an EMBL/GenBank/DDBJ whole genome shotgun (WGS) entry which is preliminary data.</text>
</comment>
<evidence type="ECO:0000256" key="1">
    <source>
        <dbReference type="SAM" id="SignalP"/>
    </source>
</evidence>
<keyword evidence="3" id="KW-1185">Reference proteome</keyword>
<dbReference type="Proteomes" id="UP000466442">
    <property type="component" value="Linkage Group LG12"/>
</dbReference>
<name>A0A8S9X084_APOLU</name>
<feature type="chain" id="PRO_5035835481" evidence="1">
    <location>
        <begin position="26"/>
        <end position="148"/>
    </location>
</feature>
<keyword evidence="1" id="KW-0732">Signal</keyword>
<accession>A0A8S9X084</accession>
<dbReference type="AlphaFoldDB" id="A0A8S9X084"/>